<dbReference type="SUPFAM" id="SSF57756">
    <property type="entry name" value="Retrovirus zinc finger-like domains"/>
    <property type="match status" value="1"/>
</dbReference>
<name>A0ABQ7QAX1_PLUXY</name>
<organism evidence="4 5">
    <name type="scientific">Plutella xylostella</name>
    <name type="common">Diamondback moth</name>
    <name type="synonym">Plutella maculipennis</name>
    <dbReference type="NCBI Taxonomy" id="51655"/>
    <lineage>
        <taxon>Eukaryota</taxon>
        <taxon>Metazoa</taxon>
        <taxon>Ecdysozoa</taxon>
        <taxon>Arthropoda</taxon>
        <taxon>Hexapoda</taxon>
        <taxon>Insecta</taxon>
        <taxon>Pterygota</taxon>
        <taxon>Neoptera</taxon>
        <taxon>Endopterygota</taxon>
        <taxon>Lepidoptera</taxon>
        <taxon>Glossata</taxon>
        <taxon>Ditrysia</taxon>
        <taxon>Yponomeutoidea</taxon>
        <taxon>Plutellidae</taxon>
        <taxon>Plutella</taxon>
    </lineage>
</organism>
<keyword evidence="5" id="KW-1185">Reference proteome</keyword>
<comment type="caution">
    <text evidence="4">The sequence shown here is derived from an EMBL/GenBank/DDBJ whole genome shotgun (WGS) entry which is preliminary data.</text>
</comment>
<dbReference type="SMART" id="SM00343">
    <property type="entry name" value="ZnF_C2HC"/>
    <property type="match status" value="2"/>
</dbReference>
<feature type="compositionally biased region" description="Polar residues" evidence="2">
    <location>
        <begin position="123"/>
        <end position="134"/>
    </location>
</feature>
<dbReference type="InterPro" id="IPR036875">
    <property type="entry name" value="Znf_CCHC_sf"/>
</dbReference>
<dbReference type="PROSITE" id="PS50158">
    <property type="entry name" value="ZF_CCHC"/>
    <property type="match status" value="1"/>
</dbReference>
<keyword evidence="1" id="KW-0863">Zinc-finger</keyword>
<sequence length="241" mass="26610">MCANSDKFSSYAEYARRTLLRLRIVKGLSEELMIQIVIRGICNPQVRAAAANADLTCESIVSFLSIYVRPGPNTKRDSDNTRIDSNSRYSAKKRHLGKSALTCFNCSQPGHKSLHCPKKSKMSDNNTTPSTSGSGPVRCTFCLKPGHREDKCFAKERSESRNVKKVNLCREYEGEQKSNDITTAIVQGIPVDVLIDSGALNVSLISEDTLRYLSCSKRPTMCVIKGISEKPITVNSLVTLV</sequence>
<accession>A0ABQ7QAX1</accession>
<dbReference type="EMBL" id="JAHIBW010000020">
    <property type="protein sequence ID" value="KAG7301088.1"/>
    <property type="molecule type" value="Genomic_DNA"/>
</dbReference>
<reference evidence="4 5" key="1">
    <citation type="submission" date="2021-06" db="EMBL/GenBank/DDBJ databases">
        <title>A haploid diamondback moth (Plutella xylostella L.) genome assembly resolves 31 chromosomes and identifies a diamide resistance mutation.</title>
        <authorList>
            <person name="Ward C.M."/>
            <person name="Perry K.D."/>
            <person name="Baker G."/>
            <person name="Powis K."/>
            <person name="Heckel D.G."/>
            <person name="Baxter S.W."/>
        </authorList>
    </citation>
    <scope>NUCLEOTIDE SEQUENCE [LARGE SCALE GENOMIC DNA]</scope>
    <source>
        <strain evidence="4 5">LV</strain>
        <tissue evidence="4">Single pupa</tissue>
    </source>
</reference>
<proteinExistence type="predicted"/>
<evidence type="ECO:0000313" key="4">
    <source>
        <dbReference type="EMBL" id="KAG7301088.1"/>
    </source>
</evidence>
<keyword evidence="1" id="KW-0479">Metal-binding</keyword>
<dbReference type="Proteomes" id="UP000823941">
    <property type="component" value="Chromosome 20"/>
</dbReference>
<evidence type="ECO:0000256" key="2">
    <source>
        <dbReference type="SAM" id="MobiDB-lite"/>
    </source>
</evidence>
<evidence type="ECO:0000256" key="1">
    <source>
        <dbReference type="PROSITE-ProRule" id="PRU00047"/>
    </source>
</evidence>
<keyword evidence="1" id="KW-0862">Zinc</keyword>
<protein>
    <recommendedName>
        <fullName evidence="3">CCHC-type domain-containing protein</fullName>
    </recommendedName>
</protein>
<gene>
    <name evidence="4" type="ORF">JYU34_015486</name>
</gene>
<feature type="region of interest" description="Disordered" evidence="2">
    <location>
        <begin position="114"/>
        <end position="134"/>
    </location>
</feature>
<evidence type="ECO:0000313" key="5">
    <source>
        <dbReference type="Proteomes" id="UP000823941"/>
    </source>
</evidence>
<evidence type="ECO:0000259" key="3">
    <source>
        <dbReference type="PROSITE" id="PS50158"/>
    </source>
</evidence>
<dbReference type="InterPro" id="IPR001878">
    <property type="entry name" value="Znf_CCHC"/>
</dbReference>
<dbReference type="Gene3D" id="4.10.60.10">
    <property type="entry name" value="Zinc finger, CCHC-type"/>
    <property type="match status" value="1"/>
</dbReference>
<feature type="non-terminal residue" evidence="4">
    <location>
        <position position="241"/>
    </location>
</feature>
<feature type="domain" description="CCHC-type" evidence="3">
    <location>
        <begin position="103"/>
        <end position="118"/>
    </location>
</feature>